<feature type="transmembrane region" description="Helical" evidence="5">
    <location>
        <begin position="147"/>
        <end position="168"/>
    </location>
</feature>
<dbReference type="AlphaFoldDB" id="A0A965ZH46"/>
<dbReference type="Proteomes" id="UP000638732">
    <property type="component" value="Unassembled WGS sequence"/>
</dbReference>
<evidence type="ECO:0000256" key="2">
    <source>
        <dbReference type="ARBA" id="ARBA00022692"/>
    </source>
</evidence>
<dbReference type="InterPro" id="IPR020846">
    <property type="entry name" value="MFS_dom"/>
</dbReference>
<dbReference type="CDD" id="cd17321">
    <property type="entry name" value="MFS_MMR_MDR_like"/>
    <property type="match status" value="1"/>
</dbReference>
<evidence type="ECO:0000256" key="5">
    <source>
        <dbReference type="SAM" id="Phobius"/>
    </source>
</evidence>
<feature type="transmembrane region" description="Helical" evidence="5">
    <location>
        <begin position="180"/>
        <end position="201"/>
    </location>
</feature>
<dbReference type="GO" id="GO:0022857">
    <property type="term" value="F:transmembrane transporter activity"/>
    <property type="evidence" value="ECO:0007669"/>
    <property type="project" value="InterPro"/>
</dbReference>
<feature type="transmembrane region" description="Helical" evidence="5">
    <location>
        <begin position="20"/>
        <end position="43"/>
    </location>
</feature>
<keyword evidence="3 5" id="KW-1133">Transmembrane helix</keyword>
<keyword evidence="4 5" id="KW-0472">Membrane</keyword>
<protein>
    <submittedName>
        <fullName evidence="7">MFS transporter</fullName>
    </submittedName>
</protein>
<proteinExistence type="predicted"/>
<dbReference type="InterPro" id="IPR011701">
    <property type="entry name" value="MFS"/>
</dbReference>
<feature type="domain" description="Major facilitator superfamily (MFS) profile" evidence="6">
    <location>
        <begin position="21"/>
        <end position="473"/>
    </location>
</feature>
<comment type="caution">
    <text evidence="7">The sequence shown here is derived from an EMBL/GenBank/DDBJ whole genome shotgun (WGS) entry which is preliminary data.</text>
</comment>
<comment type="subcellular location">
    <subcellularLocation>
        <location evidence="1">Membrane</location>
        <topology evidence="1">Multi-pass membrane protein</topology>
    </subcellularLocation>
</comment>
<feature type="transmembrane region" description="Helical" evidence="5">
    <location>
        <begin position="112"/>
        <end position="135"/>
    </location>
</feature>
<dbReference type="SUPFAM" id="SSF103473">
    <property type="entry name" value="MFS general substrate transporter"/>
    <property type="match status" value="1"/>
</dbReference>
<evidence type="ECO:0000256" key="4">
    <source>
        <dbReference type="ARBA" id="ARBA00023136"/>
    </source>
</evidence>
<feature type="transmembrane region" description="Helical" evidence="5">
    <location>
        <begin position="313"/>
        <end position="331"/>
    </location>
</feature>
<keyword evidence="2 5" id="KW-0812">Transmembrane</keyword>
<evidence type="ECO:0000259" key="6">
    <source>
        <dbReference type="PROSITE" id="PS50850"/>
    </source>
</evidence>
<dbReference type="InterPro" id="IPR036259">
    <property type="entry name" value="MFS_trans_sf"/>
</dbReference>
<keyword evidence="8" id="KW-1185">Reference proteome</keyword>
<feature type="transmembrane region" description="Helical" evidence="5">
    <location>
        <begin position="55"/>
        <end position="75"/>
    </location>
</feature>
<evidence type="ECO:0000256" key="3">
    <source>
        <dbReference type="ARBA" id="ARBA00022989"/>
    </source>
</evidence>
<dbReference type="PANTHER" id="PTHR42718:SF39">
    <property type="entry name" value="ACTINORHODIN TRANSPORTER-RELATED"/>
    <property type="match status" value="1"/>
</dbReference>
<sequence length="477" mass="52454">MQTDLSVSTPVTDTEKFPWLILFTILLAPLITVIDVFIMNVSLPTIQEYFKASDAAVQGIIASYLVGYSVFLITGSRAGDHFGRKKVFMLGLLVFTLASALCGYAATIEQLIVFRFLQGIAAGFAVPQTVTLIQLNFKHGSFRSKALGYYGITLGIASVMGQFLGGYFVTVHWMSEPWRMIFLINVPIGILAVTMATFYIPESKLTRKANFDIGGVLLLTAGLSALIYPIIQGRELGWPTWTFELLAIAFVILFAFIRHQYIRVKKSKSALVPLHLFKIRSFNLGLGMVFFYFALFSAFLLSCALFLQTGHHVAPLTSASYFIILGIAFMFSSHWSIKNGSKFGPWILQVACLLLIASFAIQYIWFRDTFPFAAIIAAFLLYGLGAGLLVPSFLKIALKDVPHEQAGVASGVYSTVQQFSSALGVSMIGGVFFYVLHKQGSFDAGYHAALFCLMGYALAVFILLAIFKKTDSNKGAL</sequence>
<feature type="transmembrane region" description="Helical" evidence="5">
    <location>
        <begin position="213"/>
        <end position="231"/>
    </location>
</feature>
<feature type="transmembrane region" description="Helical" evidence="5">
    <location>
        <begin position="343"/>
        <end position="366"/>
    </location>
</feature>
<dbReference type="GO" id="GO:0016020">
    <property type="term" value="C:membrane"/>
    <property type="evidence" value="ECO:0007669"/>
    <property type="project" value="UniProtKB-SubCell"/>
</dbReference>
<feature type="transmembrane region" description="Helical" evidence="5">
    <location>
        <begin position="282"/>
        <end position="307"/>
    </location>
</feature>
<evidence type="ECO:0000313" key="7">
    <source>
        <dbReference type="EMBL" id="NCD70018.1"/>
    </source>
</evidence>
<name>A0A965ZH46_9SPHI</name>
<gene>
    <name evidence="7" type="ORF">GSY63_11670</name>
</gene>
<feature type="transmembrane region" description="Helical" evidence="5">
    <location>
        <begin position="243"/>
        <end position="261"/>
    </location>
</feature>
<feature type="transmembrane region" description="Helical" evidence="5">
    <location>
        <begin position="372"/>
        <end position="398"/>
    </location>
</feature>
<dbReference type="PROSITE" id="PS50850">
    <property type="entry name" value="MFS"/>
    <property type="match status" value="1"/>
</dbReference>
<reference evidence="7" key="2">
    <citation type="submission" date="2020-10" db="EMBL/GenBank/DDBJ databases">
        <title>Mucilaginibacter sp. nov., isolated from soil.</title>
        <authorList>
            <person name="Jeon C.O."/>
        </authorList>
    </citation>
    <scope>NUCLEOTIDE SEQUENCE</scope>
    <source>
        <strain evidence="7">R11</strain>
    </source>
</reference>
<feature type="transmembrane region" description="Helical" evidence="5">
    <location>
        <begin position="87"/>
        <end position="106"/>
    </location>
</feature>
<evidence type="ECO:0000313" key="8">
    <source>
        <dbReference type="Proteomes" id="UP000638732"/>
    </source>
</evidence>
<evidence type="ECO:0000256" key="1">
    <source>
        <dbReference type="ARBA" id="ARBA00004141"/>
    </source>
</evidence>
<dbReference type="PANTHER" id="PTHR42718">
    <property type="entry name" value="MAJOR FACILITATOR SUPERFAMILY MULTIDRUG TRANSPORTER MFSC"/>
    <property type="match status" value="1"/>
</dbReference>
<feature type="transmembrane region" description="Helical" evidence="5">
    <location>
        <begin position="419"/>
        <end position="436"/>
    </location>
</feature>
<accession>A0A965ZH46</accession>
<dbReference type="EMBL" id="WWEO01000042">
    <property type="protein sequence ID" value="NCD70018.1"/>
    <property type="molecule type" value="Genomic_DNA"/>
</dbReference>
<dbReference type="RefSeq" id="WP_166585985.1">
    <property type="nucleotide sequence ID" value="NZ_WWEO01000042.1"/>
</dbReference>
<dbReference type="Gene3D" id="1.20.1720.10">
    <property type="entry name" value="Multidrug resistance protein D"/>
    <property type="match status" value="1"/>
</dbReference>
<dbReference type="Pfam" id="PF07690">
    <property type="entry name" value="MFS_1"/>
    <property type="match status" value="1"/>
</dbReference>
<dbReference type="Gene3D" id="1.20.1250.20">
    <property type="entry name" value="MFS general substrate transporter like domains"/>
    <property type="match status" value="1"/>
</dbReference>
<organism evidence="7 8">
    <name type="scientific">Mucilaginibacter agri</name>
    <dbReference type="NCBI Taxonomy" id="2695265"/>
    <lineage>
        <taxon>Bacteria</taxon>
        <taxon>Pseudomonadati</taxon>
        <taxon>Bacteroidota</taxon>
        <taxon>Sphingobacteriia</taxon>
        <taxon>Sphingobacteriales</taxon>
        <taxon>Sphingobacteriaceae</taxon>
        <taxon>Mucilaginibacter</taxon>
    </lineage>
</organism>
<reference evidence="7" key="1">
    <citation type="submission" date="2020-01" db="EMBL/GenBank/DDBJ databases">
        <authorList>
            <person name="Seo Y.L."/>
        </authorList>
    </citation>
    <scope>NUCLEOTIDE SEQUENCE</scope>
    <source>
        <strain evidence="7">R11</strain>
    </source>
</reference>
<feature type="transmembrane region" description="Helical" evidence="5">
    <location>
        <begin position="448"/>
        <end position="467"/>
    </location>
</feature>